<protein>
    <submittedName>
        <fullName evidence="1">Sarcinarray family MAST domain-containing protein</fullName>
    </submittedName>
</protein>
<proteinExistence type="predicted"/>
<evidence type="ECO:0000313" key="2">
    <source>
        <dbReference type="Proteomes" id="UP000273978"/>
    </source>
</evidence>
<dbReference type="EMBL" id="RJJF01000002">
    <property type="protein sequence ID" value="RNI12352.1"/>
    <property type="molecule type" value="Genomic_DNA"/>
</dbReference>
<reference evidence="1 2" key="1">
    <citation type="submission" date="2018-10" db="EMBL/GenBank/DDBJ databases">
        <title>Cultivation of a novel Methanohalophilus strain from Kebrit Deep of the Red Sea and a genomic comparison of members of the genus Methanohalophilus.</title>
        <authorList>
            <person name="Guan Y."/>
            <person name="Ngugi D.K."/>
            <person name="Stingl U."/>
        </authorList>
    </citation>
    <scope>NUCLEOTIDE SEQUENCE [LARGE SCALE GENOMIC DNA]</scope>
    <source>
        <strain evidence="1 2">DSM 10369</strain>
    </source>
</reference>
<accession>A0A3M9LG98</accession>
<evidence type="ECO:0000313" key="1">
    <source>
        <dbReference type="EMBL" id="RNI12352.1"/>
    </source>
</evidence>
<gene>
    <name evidence="1" type="ORF">EDD83_02030</name>
</gene>
<dbReference type="Proteomes" id="UP000273978">
    <property type="component" value="Unassembled WGS sequence"/>
</dbReference>
<dbReference type="InterPro" id="IPR026476">
    <property type="entry name" value="Sarcinarray_fam"/>
</dbReference>
<dbReference type="NCBIfam" id="TIGR04209">
    <property type="entry name" value="sarcinarray"/>
    <property type="match status" value="1"/>
</dbReference>
<sequence length="145" mass="16265">MLSMSLSIQHILDHGASLEIQTGSCAFNSTLSRKFAPNETFTYKWVMGEAANTACGGVPVGFHYSINPVKSPELNIEQSSILVIPHITDEYVEDGIWDDNYPLSKFLHPTIRLIFRVFICWFCQSSFCFCNSGFTIASSQKLMIL</sequence>
<comment type="caution">
    <text evidence="1">The sequence shown here is derived from an EMBL/GenBank/DDBJ whole genome shotgun (WGS) entry which is preliminary data.</text>
</comment>
<dbReference type="AlphaFoldDB" id="A0A3M9LG98"/>
<name>A0A3M9LG98_9EURY</name>
<organism evidence="1 2">
    <name type="scientific">Methanohalophilus euhalobius</name>
    <dbReference type="NCBI Taxonomy" id="51203"/>
    <lineage>
        <taxon>Archaea</taxon>
        <taxon>Methanobacteriati</taxon>
        <taxon>Methanobacteriota</taxon>
        <taxon>Stenosarchaea group</taxon>
        <taxon>Methanomicrobia</taxon>
        <taxon>Methanosarcinales</taxon>
        <taxon>Methanosarcinaceae</taxon>
        <taxon>Methanohalophilus</taxon>
    </lineage>
</organism>